<dbReference type="CDD" id="cd09917">
    <property type="entry name" value="F-box_SF"/>
    <property type="match status" value="1"/>
</dbReference>
<sequence length="249" mass="28935">MDASPLAKTTMSNIPDEMISEIMSHLSPCFAASLGLTCARFYSEFKHQHSKPIKLETLLWDPKDESIDPADREKKLHHLIGGWINKDRQYFYDEMRLYVNWAMPRPSTSSYFTQHRYCVGGRFLLTNLYAPPSSEPGFNLERLREAYDLYTDLVQENEDNAYVRPIPRHQSATPIPSPCNMGADWFPAFLNALSTDWYLGGTVRIRFRGVWYHIEQEKGADGGIRSSVYNPSSYFSNCYDLNSNWWYHF</sequence>
<dbReference type="Pfam" id="PF00646">
    <property type="entry name" value="F-box"/>
    <property type="match status" value="1"/>
</dbReference>
<evidence type="ECO:0000313" key="3">
    <source>
        <dbReference type="Proteomes" id="UP001152300"/>
    </source>
</evidence>
<accession>A0A9X0AVI9</accession>
<keyword evidence="3" id="KW-1185">Reference proteome</keyword>
<evidence type="ECO:0000313" key="2">
    <source>
        <dbReference type="EMBL" id="KAJ8067888.1"/>
    </source>
</evidence>
<dbReference type="OrthoDB" id="3454800at2759"/>
<dbReference type="InterPro" id="IPR036047">
    <property type="entry name" value="F-box-like_dom_sf"/>
</dbReference>
<feature type="domain" description="F-box" evidence="1">
    <location>
        <begin position="12"/>
        <end position="47"/>
    </location>
</feature>
<organism evidence="2 3">
    <name type="scientific">Sclerotinia nivalis</name>
    <dbReference type="NCBI Taxonomy" id="352851"/>
    <lineage>
        <taxon>Eukaryota</taxon>
        <taxon>Fungi</taxon>
        <taxon>Dikarya</taxon>
        <taxon>Ascomycota</taxon>
        <taxon>Pezizomycotina</taxon>
        <taxon>Leotiomycetes</taxon>
        <taxon>Helotiales</taxon>
        <taxon>Sclerotiniaceae</taxon>
        <taxon>Sclerotinia</taxon>
    </lineage>
</organism>
<evidence type="ECO:0000259" key="1">
    <source>
        <dbReference type="Pfam" id="PF00646"/>
    </source>
</evidence>
<dbReference type="InterPro" id="IPR001810">
    <property type="entry name" value="F-box_dom"/>
</dbReference>
<dbReference type="EMBL" id="JAPEIS010000003">
    <property type="protein sequence ID" value="KAJ8067888.1"/>
    <property type="molecule type" value="Genomic_DNA"/>
</dbReference>
<dbReference type="Proteomes" id="UP001152300">
    <property type="component" value="Unassembled WGS sequence"/>
</dbReference>
<comment type="caution">
    <text evidence="2">The sequence shown here is derived from an EMBL/GenBank/DDBJ whole genome shotgun (WGS) entry which is preliminary data.</text>
</comment>
<dbReference type="AlphaFoldDB" id="A0A9X0AVI9"/>
<gene>
    <name evidence="2" type="ORF">OCU04_003474</name>
</gene>
<protein>
    <recommendedName>
        <fullName evidence="1">F-box domain-containing protein</fullName>
    </recommendedName>
</protein>
<name>A0A9X0AVI9_9HELO</name>
<reference evidence="2" key="1">
    <citation type="submission" date="2022-11" db="EMBL/GenBank/DDBJ databases">
        <title>Genome Resource of Sclerotinia nivalis Strain SnTB1, a Plant Pathogen Isolated from American Ginseng.</title>
        <authorList>
            <person name="Fan S."/>
        </authorList>
    </citation>
    <scope>NUCLEOTIDE SEQUENCE</scope>
    <source>
        <strain evidence="2">SnTB1</strain>
    </source>
</reference>
<proteinExistence type="predicted"/>
<dbReference type="SUPFAM" id="SSF81383">
    <property type="entry name" value="F-box domain"/>
    <property type="match status" value="1"/>
</dbReference>